<feature type="compositionally biased region" description="Pro residues" evidence="1">
    <location>
        <begin position="60"/>
        <end position="72"/>
    </location>
</feature>
<proteinExistence type="predicted"/>
<reference evidence="2" key="1">
    <citation type="journal article" date="1997" name="Nucleic Acids Res.">
        <title>tRNAscan-SE: a program for improved detection of transfer RNA genes in genomic sequence.</title>
        <authorList>
            <person name="Lowe T.M."/>
            <person name="Eddy S.R."/>
        </authorList>
    </citation>
    <scope>NUCLEOTIDE SEQUENCE [LARGE SCALE GENOMIC DNA]</scope>
    <source>
        <strain evidence="2">r\B97-61/B2</strain>
    </source>
</reference>
<feature type="compositionally biased region" description="Low complexity" evidence="1">
    <location>
        <begin position="98"/>
        <end position="107"/>
    </location>
</feature>
<feature type="compositionally biased region" description="Basic residues" evidence="1">
    <location>
        <begin position="148"/>
        <end position="161"/>
    </location>
</feature>
<evidence type="ECO:0000313" key="2">
    <source>
        <dbReference type="Proteomes" id="UP000694886"/>
    </source>
</evidence>
<name>A0AB32WUG0_THECC</name>
<evidence type="ECO:0000313" key="3">
    <source>
        <dbReference type="RefSeq" id="XP_017982356.1"/>
    </source>
</evidence>
<feature type="region of interest" description="Disordered" evidence="1">
    <location>
        <begin position="16"/>
        <end position="215"/>
    </location>
</feature>
<dbReference type="Proteomes" id="UP000694886">
    <property type="component" value="Chromosome 9"/>
</dbReference>
<dbReference type="Gramene" id="Tc09v2_t017720.1">
    <property type="protein sequence ID" value="Tc09v2_p017720.1"/>
    <property type="gene ID" value="Tc09v2_g017720"/>
</dbReference>
<feature type="compositionally biased region" description="Basic and acidic residues" evidence="1">
    <location>
        <begin position="20"/>
        <end position="42"/>
    </location>
</feature>
<sequence length="215" mass="23454">MVMNVYRDIAAVVTGSKRVPGHDNKDVEPMIDPKAELEKENGSNKGTEVLGSLDGTFPPIQNPQPKPQPSPPHSEEVSIMGLFHQMVREEQAEKETAQTKTQQATSALAQIVEKQTEKGKEKTPVASQTKPKPSGKGIKRMAIETKFLKRRKSSRIAKKSKPATISSPQEPLKVSDKSSPETSPQKSPPEPSPEPLNVKYFTGDESSPSSSSQDD</sequence>
<accession>A0AB32WUG0</accession>
<feature type="compositionally biased region" description="Basic and acidic residues" evidence="1">
    <location>
        <begin position="86"/>
        <end position="97"/>
    </location>
</feature>
<dbReference type="GeneID" id="108663270"/>
<dbReference type="RefSeq" id="XP_017982356.1">
    <property type="nucleotide sequence ID" value="XM_018126867.1"/>
</dbReference>
<gene>
    <name evidence="3" type="primary">LOC108663270</name>
</gene>
<protein>
    <submittedName>
        <fullName evidence="3">Pollen-specific leucine-rich repeat extensin-like protein 1</fullName>
    </submittedName>
</protein>
<reference evidence="3" key="2">
    <citation type="submission" date="2025-08" db="UniProtKB">
        <authorList>
            <consortium name="RefSeq"/>
        </authorList>
    </citation>
    <scope>IDENTIFICATION</scope>
</reference>
<dbReference type="KEGG" id="tcc:108663270"/>
<evidence type="ECO:0000256" key="1">
    <source>
        <dbReference type="SAM" id="MobiDB-lite"/>
    </source>
</evidence>
<organism evidence="2 3">
    <name type="scientific">Theobroma cacao</name>
    <name type="common">Cacao</name>
    <name type="synonym">Cocoa</name>
    <dbReference type="NCBI Taxonomy" id="3641"/>
    <lineage>
        <taxon>Eukaryota</taxon>
        <taxon>Viridiplantae</taxon>
        <taxon>Streptophyta</taxon>
        <taxon>Embryophyta</taxon>
        <taxon>Tracheophyta</taxon>
        <taxon>Spermatophyta</taxon>
        <taxon>Magnoliopsida</taxon>
        <taxon>eudicotyledons</taxon>
        <taxon>Gunneridae</taxon>
        <taxon>Pentapetalae</taxon>
        <taxon>rosids</taxon>
        <taxon>malvids</taxon>
        <taxon>Malvales</taxon>
        <taxon>Malvaceae</taxon>
        <taxon>Byttnerioideae</taxon>
        <taxon>Theobroma</taxon>
    </lineage>
</organism>
<dbReference type="AlphaFoldDB" id="A0AB32WUG0"/>
<feature type="compositionally biased region" description="Basic and acidic residues" evidence="1">
    <location>
        <begin position="114"/>
        <end position="123"/>
    </location>
</feature>
<feature type="compositionally biased region" description="Low complexity" evidence="1">
    <location>
        <begin position="206"/>
        <end position="215"/>
    </location>
</feature>